<dbReference type="SMART" id="SM00829">
    <property type="entry name" value="PKS_ER"/>
    <property type="match status" value="1"/>
</dbReference>
<dbReference type="Gene3D" id="3.90.180.10">
    <property type="entry name" value="Medium-chain alcohol dehydrogenases, catalytic domain"/>
    <property type="match status" value="1"/>
</dbReference>
<keyword evidence="3" id="KW-1185">Reference proteome</keyword>
<dbReference type="SUPFAM" id="SSF50129">
    <property type="entry name" value="GroES-like"/>
    <property type="match status" value="1"/>
</dbReference>
<dbReference type="InterPro" id="IPR013149">
    <property type="entry name" value="ADH-like_C"/>
</dbReference>
<dbReference type="Pfam" id="PF00107">
    <property type="entry name" value="ADH_zinc_N"/>
    <property type="match status" value="1"/>
</dbReference>
<organism evidence="2 3">
    <name type="scientific">Terrihalobacillus insolitus</name>
    <dbReference type="NCBI Taxonomy" id="2950438"/>
    <lineage>
        <taxon>Bacteria</taxon>
        <taxon>Bacillati</taxon>
        <taxon>Bacillota</taxon>
        <taxon>Bacilli</taxon>
        <taxon>Bacillales</taxon>
        <taxon>Bacillaceae</taxon>
        <taxon>Terrihalobacillus</taxon>
    </lineage>
</organism>
<dbReference type="RefSeq" id="WP_272435549.1">
    <property type="nucleotide sequence ID" value="NZ_JAMQKB010000002.1"/>
</dbReference>
<proteinExistence type="predicted"/>
<dbReference type="InterPro" id="IPR011032">
    <property type="entry name" value="GroES-like_sf"/>
</dbReference>
<evidence type="ECO:0000313" key="3">
    <source>
        <dbReference type="Proteomes" id="UP001145050"/>
    </source>
</evidence>
<dbReference type="AlphaFoldDB" id="A0A9X3WR66"/>
<dbReference type="InterPro" id="IPR020843">
    <property type="entry name" value="ER"/>
</dbReference>
<feature type="domain" description="Enoyl reductase (ER)" evidence="1">
    <location>
        <begin position="8"/>
        <end position="323"/>
    </location>
</feature>
<dbReference type="InterPro" id="IPR036291">
    <property type="entry name" value="NAD(P)-bd_dom_sf"/>
</dbReference>
<accession>A0A9X3WR66</accession>
<name>A0A9X3WR66_9BACI</name>
<dbReference type="Pfam" id="PF08240">
    <property type="entry name" value="ADH_N"/>
    <property type="match status" value="1"/>
</dbReference>
<protein>
    <submittedName>
        <fullName evidence="2">Zinc-binding dehydrogenase</fullName>
    </submittedName>
</protein>
<evidence type="ECO:0000259" key="1">
    <source>
        <dbReference type="SMART" id="SM00829"/>
    </source>
</evidence>
<comment type="caution">
    <text evidence="2">The sequence shown here is derived from an EMBL/GenBank/DDBJ whole genome shotgun (WGS) entry which is preliminary data.</text>
</comment>
<dbReference type="PANTHER" id="PTHR45033:SF3">
    <property type="entry name" value="DEHYDROGENASE, PUTATIVE (AFU_ORTHOLOGUE AFUA_2G13270)-RELATED"/>
    <property type="match status" value="1"/>
</dbReference>
<dbReference type="InterPro" id="IPR013154">
    <property type="entry name" value="ADH-like_N"/>
</dbReference>
<dbReference type="GO" id="GO:0016491">
    <property type="term" value="F:oxidoreductase activity"/>
    <property type="evidence" value="ECO:0007669"/>
    <property type="project" value="InterPro"/>
</dbReference>
<reference evidence="2" key="1">
    <citation type="submission" date="2022-06" db="EMBL/GenBank/DDBJ databases">
        <title>Aquibacillus sp. a new bacterium isolated from soil saline samples.</title>
        <authorList>
            <person name="Galisteo C."/>
            <person name="De La Haba R."/>
            <person name="Sanchez-Porro C."/>
            <person name="Ventosa A."/>
        </authorList>
    </citation>
    <scope>NUCLEOTIDE SEQUENCE</scope>
    <source>
        <strain evidence="2">3ASR75-11</strain>
    </source>
</reference>
<dbReference type="EMBL" id="JAMQKB010000002">
    <property type="protein sequence ID" value="MDC3423795.1"/>
    <property type="molecule type" value="Genomic_DNA"/>
</dbReference>
<dbReference type="Gene3D" id="3.40.50.720">
    <property type="entry name" value="NAD(P)-binding Rossmann-like Domain"/>
    <property type="match status" value="1"/>
</dbReference>
<evidence type="ECO:0000313" key="2">
    <source>
        <dbReference type="EMBL" id="MDC3423795.1"/>
    </source>
</evidence>
<dbReference type="InterPro" id="IPR052711">
    <property type="entry name" value="Zinc_ADH-like"/>
</dbReference>
<dbReference type="Proteomes" id="UP001145050">
    <property type="component" value="Unassembled WGS sequence"/>
</dbReference>
<dbReference type="PANTHER" id="PTHR45033">
    <property type="match status" value="1"/>
</dbReference>
<sequence>MHAFVLQGKSFVYKEVEEPVVSQNQVKIKLKYAGLNHRDLKLPNRRNEADPALVIGSDGAGIIVEVGEGVREFTIGDEVIVNPGLGWKEKSDAPPEGFEILGLPDNGTFAGKIVVSEDHVEKKPAHLDWKEAGVVALSALTGYRAIFSKGQVKSGDTVFIPGAGSGVATYLIQFAKAADARVIVTSRSEQKRAKAIQLGADLAIDTSADWPEILQNEQIDIVIESVGKATFNRSLEVLKRGGKLVTFGATTEDDVTINIRKFFYGQYQLLGTTMGSREELRDMLRFIETKDIKPVVDQVFDLKDTQEAFDYLQAGKQFGKVALKIG</sequence>
<dbReference type="SUPFAM" id="SSF51735">
    <property type="entry name" value="NAD(P)-binding Rossmann-fold domains"/>
    <property type="match status" value="1"/>
</dbReference>
<gene>
    <name evidence="2" type="ORF">NC797_04635</name>
</gene>